<evidence type="ECO:0000313" key="5">
    <source>
        <dbReference type="Proteomes" id="UP000812287"/>
    </source>
</evidence>
<dbReference type="Pfam" id="PF04082">
    <property type="entry name" value="Fungal_trans"/>
    <property type="match status" value="1"/>
</dbReference>
<dbReference type="GO" id="GO:0006351">
    <property type="term" value="P:DNA-templated transcription"/>
    <property type="evidence" value="ECO:0007669"/>
    <property type="project" value="InterPro"/>
</dbReference>
<sequence length="214" mass="23989">MSGSARKLKNKEVDGASSAIRGIANLFDVEMRRRIWWDVLYYDVFVSDALGHSPLIGDDFNTKLPVADVDEKIFSPVSTRIPTPKDLTGFSRDGFRYFDVKCRLALLVRAIQRRIYGHGSSSTSKNGYGYTIDQAASMESEIRSWLNDLTPCYRLDITDLDLSDPDPVLAAQRCEVSITVHRLIIKIYMPFLKKHASVSETVPAPHQASFGSVN</sequence>
<comment type="caution">
    <text evidence="4">The sequence shown here is derived from an EMBL/GenBank/DDBJ whole genome shotgun (WGS) entry which is preliminary data.</text>
</comment>
<dbReference type="GO" id="GO:0008270">
    <property type="term" value="F:zinc ion binding"/>
    <property type="evidence" value="ECO:0007669"/>
    <property type="project" value="InterPro"/>
</dbReference>
<dbReference type="GeneID" id="66105864"/>
<dbReference type="GO" id="GO:0003677">
    <property type="term" value="F:DNA binding"/>
    <property type="evidence" value="ECO:0007669"/>
    <property type="project" value="InterPro"/>
</dbReference>
<dbReference type="EMBL" id="MU250548">
    <property type="protein sequence ID" value="KAG7442813.1"/>
    <property type="molecule type" value="Genomic_DNA"/>
</dbReference>
<reference evidence="4" key="1">
    <citation type="submission" date="2020-11" db="EMBL/GenBank/DDBJ databases">
        <title>Adaptations for nitrogen fixation in a non-lichenized fungal sporocarp promotes dispersal by wood-feeding termites.</title>
        <authorList>
            <consortium name="DOE Joint Genome Institute"/>
            <person name="Koch R.A."/>
            <person name="Yoon G."/>
            <person name="Arayal U."/>
            <person name="Lail K."/>
            <person name="Amirebrahimi M."/>
            <person name="Labutti K."/>
            <person name="Lipzen A."/>
            <person name="Riley R."/>
            <person name="Barry K."/>
            <person name="Henrissat B."/>
            <person name="Grigoriev I.V."/>
            <person name="Herr J.R."/>
            <person name="Aime M.C."/>
        </authorList>
    </citation>
    <scope>NUCLEOTIDE SEQUENCE</scope>
    <source>
        <strain evidence="4">MCA 3950</strain>
    </source>
</reference>
<name>A0A9P7VKJ1_9AGAR</name>
<evidence type="ECO:0000256" key="2">
    <source>
        <dbReference type="ARBA" id="ARBA00023242"/>
    </source>
</evidence>
<dbReference type="AlphaFoldDB" id="A0A9P7VKJ1"/>
<feature type="domain" description="Xylanolytic transcriptional activator regulatory" evidence="3">
    <location>
        <begin position="28"/>
        <end position="86"/>
    </location>
</feature>
<evidence type="ECO:0000256" key="1">
    <source>
        <dbReference type="ARBA" id="ARBA00004123"/>
    </source>
</evidence>
<feature type="non-terminal residue" evidence="4">
    <location>
        <position position="214"/>
    </location>
</feature>
<evidence type="ECO:0000313" key="4">
    <source>
        <dbReference type="EMBL" id="KAG7442813.1"/>
    </source>
</evidence>
<proteinExistence type="predicted"/>
<dbReference type="GO" id="GO:0005634">
    <property type="term" value="C:nucleus"/>
    <property type="evidence" value="ECO:0007669"/>
    <property type="project" value="UniProtKB-SubCell"/>
</dbReference>
<evidence type="ECO:0000259" key="3">
    <source>
        <dbReference type="Pfam" id="PF04082"/>
    </source>
</evidence>
<gene>
    <name evidence="4" type="ORF">BT62DRAFT_904513</name>
</gene>
<dbReference type="RefSeq" id="XP_043036313.1">
    <property type="nucleotide sequence ID" value="XM_043183567.1"/>
</dbReference>
<dbReference type="CDD" id="cd12148">
    <property type="entry name" value="fungal_TF_MHR"/>
    <property type="match status" value="1"/>
</dbReference>
<accession>A0A9P7VKJ1</accession>
<keyword evidence="5" id="KW-1185">Reference proteome</keyword>
<comment type="subcellular location">
    <subcellularLocation>
        <location evidence="1">Nucleus</location>
    </subcellularLocation>
</comment>
<organism evidence="4 5">
    <name type="scientific">Guyanagaster necrorhizus</name>
    <dbReference type="NCBI Taxonomy" id="856835"/>
    <lineage>
        <taxon>Eukaryota</taxon>
        <taxon>Fungi</taxon>
        <taxon>Dikarya</taxon>
        <taxon>Basidiomycota</taxon>
        <taxon>Agaricomycotina</taxon>
        <taxon>Agaricomycetes</taxon>
        <taxon>Agaricomycetidae</taxon>
        <taxon>Agaricales</taxon>
        <taxon>Marasmiineae</taxon>
        <taxon>Physalacriaceae</taxon>
        <taxon>Guyanagaster</taxon>
    </lineage>
</organism>
<dbReference type="InterPro" id="IPR050613">
    <property type="entry name" value="Sec_Metabolite_Reg"/>
</dbReference>
<dbReference type="InterPro" id="IPR007219">
    <property type="entry name" value="XnlR_reg_dom"/>
</dbReference>
<dbReference type="PANTHER" id="PTHR31001">
    <property type="entry name" value="UNCHARACTERIZED TRANSCRIPTIONAL REGULATORY PROTEIN"/>
    <property type="match status" value="1"/>
</dbReference>
<protein>
    <recommendedName>
        <fullName evidence="3">Xylanolytic transcriptional activator regulatory domain-containing protein</fullName>
    </recommendedName>
</protein>
<keyword evidence="2" id="KW-0539">Nucleus</keyword>
<dbReference type="OrthoDB" id="4934715at2759"/>
<dbReference type="Proteomes" id="UP000812287">
    <property type="component" value="Unassembled WGS sequence"/>
</dbReference>